<dbReference type="Proteomes" id="UP000050509">
    <property type="component" value="Unassembled WGS sequence"/>
</dbReference>
<evidence type="ECO:0000256" key="8">
    <source>
        <dbReference type="ARBA" id="ARBA00023053"/>
    </source>
</evidence>
<evidence type="ECO:0000259" key="10">
    <source>
        <dbReference type="Pfam" id="PF00742"/>
    </source>
</evidence>
<comment type="catalytic activity">
    <reaction evidence="9">
        <text>L-homoserine + NADP(+) = L-aspartate 4-semialdehyde + NADPH + H(+)</text>
        <dbReference type="Rhea" id="RHEA:15761"/>
        <dbReference type="ChEBI" id="CHEBI:15378"/>
        <dbReference type="ChEBI" id="CHEBI:57476"/>
        <dbReference type="ChEBI" id="CHEBI:57783"/>
        <dbReference type="ChEBI" id="CHEBI:58349"/>
        <dbReference type="ChEBI" id="CHEBI:537519"/>
        <dbReference type="EC" id="1.1.1.3"/>
    </reaction>
    <physiologicalReaction direction="right-to-left" evidence="9">
        <dbReference type="Rhea" id="RHEA:15763"/>
    </physiologicalReaction>
</comment>
<dbReference type="Gene3D" id="3.30.360.10">
    <property type="entry name" value="Dihydrodipicolinate Reductase, domain 2"/>
    <property type="match status" value="1"/>
</dbReference>
<comment type="similarity">
    <text evidence="3">Belongs to the homoserine dehydrogenase family.</text>
</comment>
<feature type="non-terminal residue" evidence="11">
    <location>
        <position position="230"/>
    </location>
</feature>
<dbReference type="PANTHER" id="PTHR43331">
    <property type="entry name" value="HOMOSERINE DEHYDROGENASE"/>
    <property type="match status" value="1"/>
</dbReference>
<dbReference type="SUPFAM" id="SSF55347">
    <property type="entry name" value="Glyceraldehyde-3-phosphate dehydrogenase-like, C-terminal domain"/>
    <property type="match status" value="1"/>
</dbReference>
<feature type="domain" description="Homoserine dehydrogenase catalytic" evidence="10">
    <location>
        <begin position="59"/>
        <end position="229"/>
    </location>
</feature>
<keyword evidence="12" id="KW-1185">Reference proteome</keyword>
<evidence type="ECO:0000256" key="1">
    <source>
        <dbReference type="ARBA" id="ARBA00005056"/>
    </source>
</evidence>
<evidence type="ECO:0000256" key="6">
    <source>
        <dbReference type="ARBA" id="ARBA00022697"/>
    </source>
</evidence>
<accession>A0A0P9DD35</accession>
<evidence type="ECO:0000256" key="9">
    <source>
        <dbReference type="ARBA" id="ARBA00048841"/>
    </source>
</evidence>
<evidence type="ECO:0000313" key="11">
    <source>
        <dbReference type="EMBL" id="KPV47865.1"/>
    </source>
</evidence>
<dbReference type="GO" id="GO:0009088">
    <property type="term" value="P:threonine biosynthetic process"/>
    <property type="evidence" value="ECO:0007669"/>
    <property type="project" value="UniProtKB-KW"/>
</dbReference>
<keyword evidence="6" id="KW-0028">Amino-acid biosynthesis</keyword>
<sequence length="230" mass="24163">RGISGVLANKAPLALAYPELAAWSDLAADASVPAPEPRGALRFSACVGGAMPSVNIGWRDLAGARIERIEAVLNGTTQGILHMMEAGTSYADALAEMQRRGLAETDPTLDVDGWDAANRSVILANAVLLRPTTLADVEVTGIAKLSAQELQAASARGERIVLLCQAERSMGDFRLSVRPTALPADHPLARMSGDEMGIVYYTDIAGRLGVTTLETSPVPTAAAMLRDAIE</sequence>
<keyword evidence="6" id="KW-0791">Threonine biosynthesis</keyword>
<dbReference type="EC" id="1.1.1.3" evidence="4"/>
<dbReference type="AlphaFoldDB" id="A0A0P9DD35"/>
<comment type="pathway">
    <text evidence="2">Amino-acid biosynthesis; L-methionine biosynthesis via de novo pathway; L-homoserine from L-aspartate: step 3/3.</text>
</comment>
<dbReference type="InterPro" id="IPR001342">
    <property type="entry name" value="HDH_cat"/>
</dbReference>
<proteinExistence type="inferred from homology"/>
<comment type="pathway">
    <text evidence="1">Amino-acid biosynthesis; L-threonine biosynthesis; L-threonine from L-aspartate: step 3/5.</text>
</comment>
<reference evidence="11 12" key="1">
    <citation type="submission" date="2015-09" db="EMBL/GenBank/DDBJ databases">
        <title>Draft genome sequence of Kouleothrix aurantiaca JCM 19913.</title>
        <authorList>
            <person name="Hemp J."/>
        </authorList>
    </citation>
    <scope>NUCLEOTIDE SEQUENCE [LARGE SCALE GENOMIC DNA]</scope>
    <source>
        <strain evidence="11 12">COM-B</strain>
    </source>
</reference>
<evidence type="ECO:0000256" key="7">
    <source>
        <dbReference type="ARBA" id="ARBA00023002"/>
    </source>
</evidence>
<gene>
    <name evidence="11" type="ORF">SE17_41150</name>
</gene>
<evidence type="ECO:0000313" key="12">
    <source>
        <dbReference type="Proteomes" id="UP000050509"/>
    </source>
</evidence>
<dbReference type="Pfam" id="PF00742">
    <property type="entry name" value="Homoserine_dh"/>
    <property type="match status" value="1"/>
</dbReference>
<evidence type="ECO:0000256" key="4">
    <source>
        <dbReference type="ARBA" id="ARBA00013213"/>
    </source>
</evidence>
<dbReference type="GO" id="GO:0004412">
    <property type="term" value="F:homoserine dehydrogenase activity"/>
    <property type="evidence" value="ECO:0007669"/>
    <property type="project" value="UniProtKB-EC"/>
</dbReference>
<evidence type="ECO:0000256" key="3">
    <source>
        <dbReference type="ARBA" id="ARBA00006753"/>
    </source>
</evidence>
<comment type="caution">
    <text evidence="11">The sequence shown here is derived from an EMBL/GenBank/DDBJ whole genome shotgun (WGS) entry which is preliminary data.</text>
</comment>
<protein>
    <recommendedName>
        <fullName evidence="5">Homoserine dehydrogenase</fullName>
        <ecNumber evidence="4">1.1.1.3</ecNumber>
    </recommendedName>
</protein>
<evidence type="ECO:0000256" key="2">
    <source>
        <dbReference type="ARBA" id="ARBA00005062"/>
    </source>
</evidence>
<evidence type="ECO:0000256" key="5">
    <source>
        <dbReference type="ARBA" id="ARBA00013376"/>
    </source>
</evidence>
<keyword evidence="7" id="KW-0560">Oxidoreductase</keyword>
<keyword evidence="8" id="KW-0915">Sodium</keyword>
<feature type="non-terminal residue" evidence="11">
    <location>
        <position position="1"/>
    </location>
</feature>
<dbReference type="PANTHER" id="PTHR43331:SF1">
    <property type="entry name" value="HOMOSERINE DEHYDROGENASE"/>
    <property type="match status" value="1"/>
</dbReference>
<dbReference type="FunFam" id="3.30.360.10:FF:000005">
    <property type="entry name" value="Homoserine dehydrogenase"/>
    <property type="match status" value="1"/>
</dbReference>
<name>A0A0P9DD35_9CHLR</name>
<dbReference type="EMBL" id="LJCR01003159">
    <property type="protein sequence ID" value="KPV47865.1"/>
    <property type="molecule type" value="Genomic_DNA"/>
</dbReference>
<organism evidence="11 12">
    <name type="scientific">Kouleothrix aurantiaca</name>
    <dbReference type="NCBI Taxonomy" id="186479"/>
    <lineage>
        <taxon>Bacteria</taxon>
        <taxon>Bacillati</taxon>
        <taxon>Chloroflexota</taxon>
        <taxon>Chloroflexia</taxon>
        <taxon>Chloroflexales</taxon>
        <taxon>Roseiflexineae</taxon>
        <taxon>Roseiflexaceae</taxon>
        <taxon>Kouleothrix</taxon>
    </lineage>
</organism>